<dbReference type="SUPFAM" id="SSF48371">
    <property type="entry name" value="ARM repeat"/>
    <property type="match status" value="1"/>
</dbReference>
<comment type="caution">
    <text evidence="7">The sequence shown here is derived from an EMBL/GenBank/DDBJ whole genome shotgun (WGS) entry which is preliminary data.</text>
</comment>
<evidence type="ECO:0000313" key="7">
    <source>
        <dbReference type="EMBL" id="KAF8479326.1"/>
    </source>
</evidence>
<dbReference type="InterPro" id="IPR016024">
    <property type="entry name" value="ARM-type_fold"/>
</dbReference>
<dbReference type="InterPro" id="IPR024679">
    <property type="entry name" value="Ipi1_N"/>
</dbReference>
<protein>
    <recommendedName>
        <fullName evidence="5">Pre-rRNA-processing protein</fullName>
    </recommendedName>
</protein>
<dbReference type="AlphaFoldDB" id="A0A9P5MV21"/>
<gene>
    <name evidence="7" type="ORF">DFH94DRAFT_50255</name>
</gene>
<evidence type="ECO:0000259" key="6">
    <source>
        <dbReference type="Pfam" id="PF12333"/>
    </source>
</evidence>
<organism evidence="7 8">
    <name type="scientific">Russula ochroleuca</name>
    <dbReference type="NCBI Taxonomy" id="152965"/>
    <lineage>
        <taxon>Eukaryota</taxon>
        <taxon>Fungi</taxon>
        <taxon>Dikarya</taxon>
        <taxon>Basidiomycota</taxon>
        <taxon>Agaricomycotina</taxon>
        <taxon>Agaricomycetes</taxon>
        <taxon>Russulales</taxon>
        <taxon>Russulaceae</taxon>
        <taxon>Russula</taxon>
    </lineage>
</organism>
<comment type="function">
    <text evidence="1 5">Component of the RIX1 complex required for processing of ITS2 sequences from 35S pre-rRNA.</text>
</comment>
<evidence type="ECO:0000256" key="2">
    <source>
        <dbReference type="ARBA" id="ARBA00004123"/>
    </source>
</evidence>
<dbReference type="Gene3D" id="1.25.10.10">
    <property type="entry name" value="Leucine-rich Repeat Variant"/>
    <property type="match status" value="1"/>
</dbReference>
<evidence type="ECO:0000256" key="4">
    <source>
        <dbReference type="ARBA" id="ARBA00023242"/>
    </source>
</evidence>
<dbReference type="PANTHER" id="PTHR16056:SF2">
    <property type="entry name" value="TESTIS-EXPRESSED PROTEIN 10"/>
    <property type="match status" value="1"/>
</dbReference>
<dbReference type="OrthoDB" id="361362at2759"/>
<evidence type="ECO:0000256" key="1">
    <source>
        <dbReference type="ARBA" id="ARBA00002355"/>
    </source>
</evidence>
<comment type="subcellular location">
    <subcellularLocation>
        <location evidence="2 5">Nucleus</location>
    </subcellularLocation>
</comment>
<dbReference type="InterPro" id="IPR011989">
    <property type="entry name" value="ARM-like"/>
</dbReference>
<dbReference type="GO" id="GO:0120330">
    <property type="term" value="C:rixosome complex"/>
    <property type="evidence" value="ECO:0007669"/>
    <property type="project" value="UniProtKB-UniRule"/>
</dbReference>
<comment type="subunit">
    <text evidence="5">Component of the RIX1 complex.</text>
</comment>
<dbReference type="Proteomes" id="UP000759537">
    <property type="component" value="Unassembled WGS sequence"/>
</dbReference>
<evidence type="ECO:0000256" key="5">
    <source>
        <dbReference type="RuleBase" id="RU368021"/>
    </source>
</evidence>
<comment type="similarity">
    <text evidence="3 5">Belongs to the IPI1/TEX10 family.</text>
</comment>
<dbReference type="PANTHER" id="PTHR16056">
    <property type="entry name" value="REGULATOR OF MICROTUBULE DYNAMICS PROTEIN"/>
    <property type="match status" value="1"/>
</dbReference>
<dbReference type="GO" id="GO:0005634">
    <property type="term" value="C:nucleus"/>
    <property type="evidence" value="ECO:0007669"/>
    <property type="project" value="UniProtKB-SubCell"/>
</dbReference>
<accession>A0A9P5MV21</accession>
<keyword evidence="5" id="KW-0698">rRNA processing</keyword>
<reference evidence="7" key="1">
    <citation type="submission" date="2019-10" db="EMBL/GenBank/DDBJ databases">
        <authorList>
            <consortium name="DOE Joint Genome Institute"/>
            <person name="Kuo A."/>
            <person name="Miyauchi S."/>
            <person name="Kiss E."/>
            <person name="Drula E."/>
            <person name="Kohler A."/>
            <person name="Sanchez-Garcia M."/>
            <person name="Andreopoulos B."/>
            <person name="Barry K.W."/>
            <person name="Bonito G."/>
            <person name="Buee M."/>
            <person name="Carver A."/>
            <person name="Chen C."/>
            <person name="Cichocki N."/>
            <person name="Clum A."/>
            <person name="Culley D."/>
            <person name="Crous P.W."/>
            <person name="Fauchery L."/>
            <person name="Girlanda M."/>
            <person name="Hayes R."/>
            <person name="Keri Z."/>
            <person name="LaButti K."/>
            <person name="Lipzen A."/>
            <person name="Lombard V."/>
            <person name="Magnuson J."/>
            <person name="Maillard F."/>
            <person name="Morin E."/>
            <person name="Murat C."/>
            <person name="Nolan M."/>
            <person name="Ohm R."/>
            <person name="Pangilinan J."/>
            <person name="Pereira M."/>
            <person name="Perotto S."/>
            <person name="Peter M."/>
            <person name="Riley R."/>
            <person name="Sitrit Y."/>
            <person name="Stielow B."/>
            <person name="Szollosi G."/>
            <person name="Zifcakova L."/>
            <person name="Stursova M."/>
            <person name="Spatafora J.W."/>
            <person name="Tedersoo L."/>
            <person name="Vaario L.-M."/>
            <person name="Yamada A."/>
            <person name="Yan M."/>
            <person name="Wang P."/>
            <person name="Xu J."/>
            <person name="Bruns T."/>
            <person name="Baldrian P."/>
            <person name="Vilgalys R."/>
            <person name="Henrissat B."/>
            <person name="Grigoriev I.V."/>
            <person name="Hibbett D."/>
            <person name="Nagy L.G."/>
            <person name="Martin F.M."/>
        </authorList>
    </citation>
    <scope>NUCLEOTIDE SEQUENCE</scope>
    <source>
        <strain evidence="7">Prilba</strain>
    </source>
</reference>
<evidence type="ECO:0000313" key="8">
    <source>
        <dbReference type="Proteomes" id="UP000759537"/>
    </source>
</evidence>
<feature type="domain" description="Pre-rRNA-processing protein Ipi1 N-terminal" evidence="6">
    <location>
        <begin position="140"/>
        <end position="241"/>
    </location>
</feature>
<keyword evidence="4 5" id="KW-0539">Nucleus</keyword>
<keyword evidence="8" id="KW-1185">Reference proteome</keyword>
<sequence>MPKATKKKKEKATDFSKAKLKLGKGKKLPVNQVDTSFKARSIALPTQSITLEKDARVPTTRRKLTFTDLVAHLKHHNSNIKKDALLGLRELFEAHSDLIKSSLASLIGACARLIGDEDATVRRALITFFAWLLPRISEHDLSPHSPTLLLFTTSAQTHIFPEIQIDAVRFLDLYLETFPDAVVCGWRDGKTGNGMRILEGYLSILGASTKLGDRDTNTATSAVNLSTASKLVVFRSMSKFLRVALCSPTPRSDENFPPTSSNSAWCFSSAFPEPNAYEAFDALFRPTINLPPDARPPIRLWKAEIDPDDDDEHFAFNCKSTQLDSTDASYTLQDLHDVISSTTLNDLDLDSRLANRQSDFEMRVARALHPVLLSNFLDAAPAVFTPSSAPLQTELGIVTAVADIYRNLYGALLQSSKLSSNTGFLLDSLQVILERMAPYFPFLPSPIVRRDIRIEQALQDLNIVFCELTSLLILAYTTHHPTSKIPIQISQVKDYVACLLSGVSVSPHTVARPITAQDYVALLPTVWMLLNSNLEHHGVDEGAGTLNALLDHGLQVSSAAATKRPTVDFFVRLMLLETDPRYTGTFRVSTDAGCLQKIEQWILHLPKTLWELGDTNISCTEVILRFLLRLFQRRSPLTQIDIGAQLCARLVPYFTITQPVRGTLPGPFEKLGESALQRLALDAVVTVTACVPAESRETLEAAVRQAVEGSAQAAYWTEVTRGVVYSA</sequence>
<keyword evidence="5" id="KW-0690">Ribosome biogenesis</keyword>
<evidence type="ECO:0000256" key="3">
    <source>
        <dbReference type="ARBA" id="ARBA00006427"/>
    </source>
</evidence>
<name>A0A9P5MV21_9AGAM</name>
<dbReference type="EMBL" id="WHVB01000010">
    <property type="protein sequence ID" value="KAF8479326.1"/>
    <property type="molecule type" value="Genomic_DNA"/>
</dbReference>
<dbReference type="GO" id="GO:0006364">
    <property type="term" value="P:rRNA processing"/>
    <property type="evidence" value="ECO:0007669"/>
    <property type="project" value="UniProtKB-UniRule"/>
</dbReference>
<reference evidence="7" key="2">
    <citation type="journal article" date="2020" name="Nat. Commun.">
        <title>Large-scale genome sequencing of mycorrhizal fungi provides insights into the early evolution of symbiotic traits.</title>
        <authorList>
            <person name="Miyauchi S."/>
            <person name="Kiss E."/>
            <person name="Kuo A."/>
            <person name="Drula E."/>
            <person name="Kohler A."/>
            <person name="Sanchez-Garcia M."/>
            <person name="Morin E."/>
            <person name="Andreopoulos B."/>
            <person name="Barry K.W."/>
            <person name="Bonito G."/>
            <person name="Buee M."/>
            <person name="Carver A."/>
            <person name="Chen C."/>
            <person name="Cichocki N."/>
            <person name="Clum A."/>
            <person name="Culley D."/>
            <person name="Crous P.W."/>
            <person name="Fauchery L."/>
            <person name="Girlanda M."/>
            <person name="Hayes R.D."/>
            <person name="Keri Z."/>
            <person name="LaButti K."/>
            <person name="Lipzen A."/>
            <person name="Lombard V."/>
            <person name="Magnuson J."/>
            <person name="Maillard F."/>
            <person name="Murat C."/>
            <person name="Nolan M."/>
            <person name="Ohm R.A."/>
            <person name="Pangilinan J."/>
            <person name="Pereira M.F."/>
            <person name="Perotto S."/>
            <person name="Peter M."/>
            <person name="Pfister S."/>
            <person name="Riley R."/>
            <person name="Sitrit Y."/>
            <person name="Stielow J.B."/>
            <person name="Szollosi G."/>
            <person name="Zifcakova L."/>
            <person name="Stursova M."/>
            <person name="Spatafora J.W."/>
            <person name="Tedersoo L."/>
            <person name="Vaario L.M."/>
            <person name="Yamada A."/>
            <person name="Yan M."/>
            <person name="Wang P."/>
            <person name="Xu J."/>
            <person name="Bruns T."/>
            <person name="Baldrian P."/>
            <person name="Vilgalys R."/>
            <person name="Dunand C."/>
            <person name="Henrissat B."/>
            <person name="Grigoriev I.V."/>
            <person name="Hibbett D."/>
            <person name="Nagy L.G."/>
            <person name="Martin F.M."/>
        </authorList>
    </citation>
    <scope>NUCLEOTIDE SEQUENCE</scope>
    <source>
        <strain evidence="7">Prilba</strain>
    </source>
</reference>
<dbReference type="Pfam" id="PF12333">
    <property type="entry name" value="Ipi1_N"/>
    <property type="match status" value="1"/>
</dbReference>
<proteinExistence type="inferred from homology"/>